<organism evidence="2 3">
    <name type="scientific">Rubrivirga litoralis</name>
    <dbReference type="NCBI Taxonomy" id="3075598"/>
    <lineage>
        <taxon>Bacteria</taxon>
        <taxon>Pseudomonadati</taxon>
        <taxon>Rhodothermota</taxon>
        <taxon>Rhodothermia</taxon>
        <taxon>Rhodothermales</taxon>
        <taxon>Rubricoccaceae</taxon>
        <taxon>Rubrivirga</taxon>
    </lineage>
</organism>
<feature type="signal peptide" evidence="1">
    <location>
        <begin position="1"/>
        <end position="19"/>
    </location>
</feature>
<comment type="caution">
    <text evidence="2">The sequence shown here is derived from an EMBL/GenBank/DDBJ whole genome shotgun (WGS) entry which is preliminary data.</text>
</comment>
<accession>A0ABU3BPN4</accession>
<evidence type="ECO:0000313" key="2">
    <source>
        <dbReference type="EMBL" id="MDT0631220.1"/>
    </source>
</evidence>
<reference evidence="2 3" key="1">
    <citation type="submission" date="2023-09" db="EMBL/GenBank/DDBJ databases">
        <authorList>
            <person name="Rey-Velasco X."/>
        </authorList>
    </citation>
    <scope>NUCLEOTIDE SEQUENCE [LARGE SCALE GENOMIC DNA]</scope>
    <source>
        <strain evidence="2 3">F394</strain>
    </source>
</reference>
<keyword evidence="3" id="KW-1185">Reference proteome</keyword>
<dbReference type="RefSeq" id="WP_311662563.1">
    <property type="nucleotide sequence ID" value="NZ_JAVRHT010000009.1"/>
</dbReference>
<protein>
    <recommendedName>
        <fullName evidence="4">BNR repeat-containing family member</fullName>
    </recommendedName>
</protein>
<name>A0ABU3BPN4_9BACT</name>
<feature type="chain" id="PRO_5047297753" description="BNR repeat-containing family member" evidence="1">
    <location>
        <begin position="20"/>
        <end position="378"/>
    </location>
</feature>
<evidence type="ECO:0000256" key="1">
    <source>
        <dbReference type="SAM" id="SignalP"/>
    </source>
</evidence>
<proteinExistence type="predicted"/>
<evidence type="ECO:0000313" key="3">
    <source>
        <dbReference type="Proteomes" id="UP001267426"/>
    </source>
</evidence>
<dbReference type="EMBL" id="JAVRHT010000009">
    <property type="protein sequence ID" value="MDT0631220.1"/>
    <property type="molecule type" value="Genomic_DNA"/>
</dbReference>
<evidence type="ECO:0008006" key="4">
    <source>
        <dbReference type="Google" id="ProtNLM"/>
    </source>
</evidence>
<keyword evidence="1" id="KW-0732">Signal</keyword>
<dbReference type="Proteomes" id="UP001267426">
    <property type="component" value="Unassembled WGS sequence"/>
</dbReference>
<gene>
    <name evidence="2" type="ORF">RM540_05600</name>
</gene>
<sequence>MRPLLLFALLLAGGAFVLAGPPAALDAAPPRPAPTLTGLGNPFPDVYPRGELDGKGPVHDLAVVDGRVYLAHGSTNSGVPNRPVYYDVEVEAWGVDDAVLHQEGIYSLEVGPSGRLYASADDAIGRPAVLMIRRERDGTWTERVADPTENHSRHTFEWADPATGDTLVLVQNGAPHFPDVSVSYDGGETFVQYGYEPPAEDVNPLRRYTFFPFQGALYATSFQPRDVPGYPEQKPRPYLIRYTGDRDQPFAVVLAERDDVFPGSGSQIDAVVELGDHLVVASGRFYAGTALERGHMKELAVPERARDLVRVGGVVYLLGSDIGAGTSALYETRDGETVREVARFDRPFVAVEHADGAFYLAESGAEAENTLWRYRPAP</sequence>